<dbReference type="OrthoDB" id="10618718at2759"/>
<keyword evidence="2" id="KW-1185">Reference proteome</keyword>
<reference evidence="1" key="1">
    <citation type="thesis" date="2021" institute="BYU ScholarsArchive" country="Provo, UT, USA">
        <title>Applications of and Algorithms for Genome Assembly and Genomic Analyses with an Emphasis on Marine Teleosts.</title>
        <authorList>
            <person name="Pickett B.D."/>
        </authorList>
    </citation>
    <scope>NUCLEOTIDE SEQUENCE</scope>
    <source>
        <strain evidence="1">HI-2016</strain>
    </source>
</reference>
<dbReference type="AlphaFoldDB" id="A0A8T2N1N8"/>
<dbReference type="EMBL" id="JAFBMS010000204">
    <property type="protein sequence ID" value="KAG9333350.1"/>
    <property type="molecule type" value="Genomic_DNA"/>
</dbReference>
<dbReference type="Proteomes" id="UP000824540">
    <property type="component" value="Unassembled WGS sequence"/>
</dbReference>
<name>A0A8T2N1N8_9TELE</name>
<proteinExistence type="predicted"/>
<protein>
    <submittedName>
        <fullName evidence="1">Uncharacterized protein</fullName>
    </submittedName>
</protein>
<gene>
    <name evidence="1" type="ORF">JZ751_012759</name>
</gene>
<organism evidence="1 2">
    <name type="scientific">Albula glossodonta</name>
    <name type="common">roundjaw bonefish</name>
    <dbReference type="NCBI Taxonomy" id="121402"/>
    <lineage>
        <taxon>Eukaryota</taxon>
        <taxon>Metazoa</taxon>
        <taxon>Chordata</taxon>
        <taxon>Craniata</taxon>
        <taxon>Vertebrata</taxon>
        <taxon>Euteleostomi</taxon>
        <taxon>Actinopterygii</taxon>
        <taxon>Neopterygii</taxon>
        <taxon>Teleostei</taxon>
        <taxon>Albuliformes</taxon>
        <taxon>Albulidae</taxon>
        <taxon>Albula</taxon>
    </lineage>
</organism>
<accession>A0A8T2N1N8</accession>
<evidence type="ECO:0000313" key="2">
    <source>
        <dbReference type="Proteomes" id="UP000824540"/>
    </source>
</evidence>
<sequence>MIKNHKELYSRNLPFLKLKFVFRKCLFGISRALTCNGQAPPIIPAWMATPVTTARSGSTEVLGSFPKKLAMIWRIRGILVEPPTRTTSSTSDFSSWPSSSTVRTGARIFWKRSALSSSNISLVMVSWNSTGLGGSPEPPASRWRGTCRRTLDCRVRLSLAASTACLREWMSSFRMGNTPSCWRTLSKACCSSL</sequence>
<comment type="caution">
    <text evidence="1">The sequence shown here is derived from an EMBL/GenBank/DDBJ whole genome shotgun (WGS) entry which is preliminary data.</text>
</comment>
<evidence type="ECO:0000313" key="1">
    <source>
        <dbReference type="EMBL" id="KAG9333350.1"/>
    </source>
</evidence>